<feature type="signal peptide" evidence="1">
    <location>
        <begin position="1"/>
        <end position="16"/>
    </location>
</feature>
<proteinExistence type="predicted"/>
<protein>
    <recommendedName>
        <fullName evidence="4">Secreted protein</fullName>
    </recommendedName>
</protein>
<evidence type="ECO:0000313" key="3">
    <source>
        <dbReference type="Proteomes" id="UP000292082"/>
    </source>
</evidence>
<dbReference type="Proteomes" id="UP000292082">
    <property type="component" value="Unassembled WGS sequence"/>
</dbReference>
<evidence type="ECO:0000313" key="2">
    <source>
        <dbReference type="EMBL" id="TBU52343.1"/>
    </source>
</evidence>
<gene>
    <name evidence="2" type="ORF">BD310DRAFT_242132</name>
</gene>
<evidence type="ECO:0008006" key="4">
    <source>
        <dbReference type="Google" id="ProtNLM"/>
    </source>
</evidence>
<evidence type="ECO:0000256" key="1">
    <source>
        <dbReference type="SAM" id="SignalP"/>
    </source>
</evidence>
<keyword evidence="3" id="KW-1185">Reference proteome</keyword>
<dbReference type="EMBL" id="ML145255">
    <property type="protein sequence ID" value="TBU52343.1"/>
    <property type="molecule type" value="Genomic_DNA"/>
</dbReference>
<organism evidence="2 3">
    <name type="scientific">Dichomitus squalens</name>
    <dbReference type="NCBI Taxonomy" id="114155"/>
    <lineage>
        <taxon>Eukaryota</taxon>
        <taxon>Fungi</taxon>
        <taxon>Dikarya</taxon>
        <taxon>Basidiomycota</taxon>
        <taxon>Agaricomycotina</taxon>
        <taxon>Agaricomycetes</taxon>
        <taxon>Polyporales</taxon>
        <taxon>Polyporaceae</taxon>
        <taxon>Dichomitus</taxon>
    </lineage>
</organism>
<name>A0A4V2K6I8_9APHY</name>
<accession>A0A4V2K6I8</accession>
<sequence>MLKLLLYRILAITVHHFWLSLDANRCAYADASAETHRANNMARLYHLFIGGWGERAYRPAALSRRGVLSEGGRGAREECHAVRNRRKPTESLSLRRVCESLAGGSFARPISSHIWDSRECTRVMISNTSQPDVHYWWVLRRFLMPTA</sequence>
<keyword evidence="1" id="KW-0732">Signal</keyword>
<dbReference type="AlphaFoldDB" id="A0A4V2K6I8"/>
<reference evidence="2 3" key="1">
    <citation type="submission" date="2019-01" db="EMBL/GenBank/DDBJ databases">
        <title>Draft genome sequences of three monokaryotic isolates of the white-rot basidiomycete fungus Dichomitus squalens.</title>
        <authorList>
            <consortium name="DOE Joint Genome Institute"/>
            <person name="Lopez S.C."/>
            <person name="Andreopoulos B."/>
            <person name="Pangilinan J."/>
            <person name="Lipzen A."/>
            <person name="Riley R."/>
            <person name="Ahrendt S."/>
            <person name="Ng V."/>
            <person name="Barry K."/>
            <person name="Daum C."/>
            <person name="Grigoriev I.V."/>
            <person name="Hilden K.S."/>
            <person name="Makela M.R."/>
            <person name="de Vries R.P."/>
        </authorList>
    </citation>
    <scope>NUCLEOTIDE SEQUENCE [LARGE SCALE GENOMIC DNA]</scope>
    <source>
        <strain evidence="2 3">CBS 464.89</strain>
    </source>
</reference>
<feature type="chain" id="PRO_5020801827" description="Secreted protein" evidence="1">
    <location>
        <begin position="17"/>
        <end position="147"/>
    </location>
</feature>